<name>S7S409_GLOTA</name>
<reference evidence="1 2" key="1">
    <citation type="journal article" date="2012" name="Science">
        <title>The Paleozoic origin of enzymatic lignin decomposition reconstructed from 31 fungal genomes.</title>
        <authorList>
            <person name="Floudas D."/>
            <person name="Binder M."/>
            <person name="Riley R."/>
            <person name="Barry K."/>
            <person name="Blanchette R.A."/>
            <person name="Henrissat B."/>
            <person name="Martinez A.T."/>
            <person name="Otillar R."/>
            <person name="Spatafora J.W."/>
            <person name="Yadav J.S."/>
            <person name="Aerts A."/>
            <person name="Benoit I."/>
            <person name="Boyd A."/>
            <person name="Carlson A."/>
            <person name="Copeland A."/>
            <person name="Coutinho P.M."/>
            <person name="de Vries R.P."/>
            <person name="Ferreira P."/>
            <person name="Findley K."/>
            <person name="Foster B."/>
            <person name="Gaskell J."/>
            <person name="Glotzer D."/>
            <person name="Gorecki P."/>
            <person name="Heitman J."/>
            <person name="Hesse C."/>
            <person name="Hori C."/>
            <person name="Igarashi K."/>
            <person name="Jurgens J.A."/>
            <person name="Kallen N."/>
            <person name="Kersten P."/>
            <person name="Kohler A."/>
            <person name="Kuees U."/>
            <person name="Kumar T.K.A."/>
            <person name="Kuo A."/>
            <person name="LaButti K."/>
            <person name="Larrondo L.F."/>
            <person name="Lindquist E."/>
            <person name="Ling A."/>
            <person name="Lombard V."/>
            <person name="Lucas S."/>
            <person name="Lundell T."/>
            <person name="Martin R."/>
            <person name="McLaughlin D.J."/>
            <person name="Morgenstern I."/>
            <person name="Morin E."/>
            <person name="Murat C."/>
            <person name="Nagy L.G."/>
            <person name="Nolan M."/>
            <person name="Ohm R.A."/>
            <person name="Patyshakuliyeva A."/>
            <person name="Rokas A."/>
            <person name="Ruiz-Duenas F.J."/>
            <person name="Sabat G."/>
            <person name="Salamov A."/>
            <person name="Samejima M."/>
            <person name="Schmutz J."/>
            <person name="Slot J.C."/>
            <person name="St John F."/>
            <person name="Stenlid J."/>
            <person name="Sun H."/>
            <person name="Sun S."/>
            <person name="Syed K."/>
            <person name="Tsang A."/>
            <person name="Wiebenga A."/>
            <person name="Young D."/>
            <person name="Pisabarro A."/>
            <person name="Eastwood D.C."/>
            <person name="Martin F."/>
            <person name="Cullen D."/>
            <person name="Grigoriev I.V."/>
            <person name="Hibbett D.S."/>
        </authorList>
    </citation>
    <scope>NUCLEOTIDE SEQUENCE [LARGE SCALE GENOMIC DNA]</scope>
    <source>
        <strain evidence="1 2">ATCC 11539</strain>
    </source>
</reference>
<dbReference type="SUPFAM" id="SSF50978">
    <property type="entry name" value="WD40 repeat-like"/>
    <property type="match status" value="1"/>
</dbReference>
<dbReference type="STRING" id="670483.S7S409"/>
<accession>S7S409</accession>
<evidence type="ECO:0000313" key="1">
    <source>
        <dbReference type="EMBL" id="EPQ60579.1"/>
    </source>
</evidence>
<dbReference type="InterPro" id="IPR001680">
    <property type="entry name" value="WD40_rpt"/>
</dbReference>
<dbReference type="OrthoDB" id="7318948at2759"/>
<dbReference type="HOGENOM" id="CLU_1192337_0_0_1"/>
<dbReference type="Pfam" id="PF00400">
    <property type="entry name" value="WD40"/>
    <property type="match status" value="1"/>
</dbReference>
<dbReference type="EMBL" id="KB469296">
    <property type="protein sequence ID" value="EPQ60579.1"/>
    <property type="molecule type" value="Genomic_DNA"/>
</dbReference>
<dbReference type="KEGG" id="gtr:GLOTRDRAFT_52883"/>
<evidence type="ECO:0000313" key="2">
    <source>
        <dbReference type="Proteomes" id="UP000030669"/>
    </source>
</evidence>
<gene>
    <name evidence="1" type="ORF">GLOTRDRAFT_52883</name>
</gene>
<dbReference type="AlphaFoldDB" id="S7S409"/>
<feature type="non-terminal residue" evidence="1">
    <location>
        <position position="233"/>
    </location>
</feature>
<evidence type="ECO:0008006" key="3">
    <source>
        <dbReference type="Google" id="ProtNLM"/>
    </source>
</evidence>
<dbReference type="eggNOG" id="KOG1034">
    <property type="taxonomic scope" value="Eukaryota"/>
</dbReference>
<proteinExistence type="predicted"/>
<dbReference type="SMART" id="SM00320">
    <property type="entry name" value="WD40"/>
    <property type="match status" value="1"/>
</dbReference>
<dbReference type="OMA" id="TWAINTN"/>
<protein>
    <recommendedName>
        <fullName evidence="3">WD40 repeat-like protein</fullName>
    </recommendedName>
</protein>
<dbReference type="Proteomes" id="UP000030669">
    <property type="component" value="Unassembled WGS sequence"/>
</dbReference>
<dbReference type="InterPro" id="IPR015943">
    <property type="entry name" value="WD40/YVTN_repeat-like_dom_sf"/>
</dbReference>
<organism evidence="1 2">
    <name type="scientific">Gloeophyllum trabeum (strain ATCC 11539 / FP-39264 / Madison 617)</name>
    <name type="common">Brown rot fungus</name>
    <dbReference type="NCBI Taxonomy" id="670483"/>
    <lineage>
        <taxon>Eukaryota</taxon>
        <taxon>Fungi</taxon>
        <taxon>Dikarya</taxon>
        <taxon>Basidiomycota</taxon>
        <taxon>Agaricomycotina</taxon>
        <taxon>Agaricomycetes</taxon>
        <taxon>Gloeophyllales</taxon>
        <taxon>Gloeophyllaceae</taxon>
        <taxon>Gloeophyllum</taxon>
    </lineage>
</organism>
<dbReference type="GeneID" id="19306905"/>
<sequence>MESERADMPWYRQPQNPIPFSINRKITSNDPARSAFTSVASFPWSMSSLSNLCDGSLDSGNARSQWTQVVQDCSGASVVGAKGRIYIMPRPGERRTPLCVRVPEGDNHLHSADIRCVAWAMCSLLVPEVVVLFAAASLLYVVDVRRHGIIGYLRGHGGPITSISVHPVHPYIICTTSRDFTTRIYDLTQTPAQYPNNPHWPPSKEPSMAGAAFGLQMSEPEGQGVGRCVAVLA</sequence>
<dbReference type="Gene3D" id="2.130.10.10">
    <property type="entry name" value="YVTN repeat-like/Quinoprotein amine dehydrogenase"/>
    <property type="match status" value="1"/>
</dbReference>
<dbReference type="InterPro" id="IPR036322">
    <property type="entry name" value="WD40_repeat_dom_sf"/>
</dbReference>
<dbReference type="RefSeq" id="XP_007860373.1">
    <property type="nucleotide sequence ID" value="XM_007862182.1"/>
</dbReference>
<keyword evidence="2" id="KW-1185">Reference proteome</keyword>